<dbReference type="Proteomes" id="UP000515512">
    <property type="component" value="Chromosome"/>
</dbReference>
<sequence>MPGISIDPAAMTAYTAAATHQAATLTTASILAATADPLALAPALGRIGADFLAAYAAAHTTHTGSLAALSTVLASLGTATNGSADAYITTDRTNATTLSTLTPEANI</sequence>
<proteinExistence type="predicted"/>
<dbReference type="Pfam" id="PF10824">
    <property type="entry name" value="T7SS_ESX_EspC"/>
    <property type="match status" value="1"/>
</dbReference>
<dbReference type="RefSeq" id="WP_181583194.1">
    <property type="nucleotide sequence ID" value="NZ_CP059399.1"/>
</dbReference>
<keyword evidence="2" id="KW-1185">Reference proteome</keyword>
<gene>
    <name evidence="1" type="ORF">H0264_06910</name>
</gene>
<reference evidence="1 2" key="1">
    <citation type="submission" date="2020-07" db="EMBL/GenBank/DDBJ databases">
        <authorList>
            <person name="Zhuang K."/>
            <person name="Ran Y."/>
        </authorList>
    </citation>
    <scope>NUCLEOTIDE SEQUENCE [LARGE SCALE GENOMIC DNA]</scope>
    <source>
        <strain evidence="1 2">WCH-YHL-001</strain>
    </source>
</reference>
<evidence type="ECO:0000313" key="2">
    <source>
        <dbReference type="Proteomes" id="UP000515512"/>
    </source>
</evidence>
<dbReference type="AlphaFoldDB" id="A0A7D6ZKS7"/>
<dbReference type="KEGG" id="nhu:H0264_06910"/>
<accession>A0A7D6ZKS7</accession>
<dbReference type="EMBL" id="CP059399">
    <property type="protein sequence ID" value="QLY32020.1"/>
    <property type="molecule type" value="Genomic_DNA"/>
</dbReference>
<evidence type="ECO:0008006" key="3">
    <source>
        <dbReference type="Google" id="ProtNLM"/>
    </source>
</evidence>
<organism evidence="1 2">
    <name type="scientific">Nocardia huaxiensis</name>
    <dbReference type="NCBI Taxonomy" id="2755382"/>
    <lineage>
        <taxon>Bacteria</taxon>
        <taxon>Bacillati</taxon>
        <taxon>Actinomycetota</taxon>
        <taxon>Actinomycetes</taxon>
        <taxon>Mycobacteriales</taxon>
        <taxon>Nocardiaceae</taxon>
        <taxon>Nocardia</taxon>
    </lineage>
</organism>
<evidence type="ECO:0000313" key="1">
    <source>
        <dbReference type="EMBL" id="QLY32020.1"/>
    </source>
</evidence>
<name>A0A7D6ZKS7_9NOCA</name>
<dbReference type="InterPro" id="IPR022536">
    <property type="entry name" value="EspC"/>
</dbReference>
<protein>
    <recommendedName>
        <fullName evidence="3">Excreted virulence factor EspC (Type VII ESX diderm)</fullName>
    </recommendedName>
</protein>
<dbReference type="GO" id="GO:0009306">
    <property type="term" value="P:protein secretion"/>
    <property type="evidence" value="ECO:0007669"/>
    <property type="project" value="InterPro"/>
</dbReference>